<dbReference type="Proteomes" id="UP001224661">
    <property type="component" value="Unassembled WGS sequence"/>
</dbReference>
<comment type="caution">
    <text evidence="2">The sequence shown here is derived from an EMBL/GenBank/DDBJ whole genome shotgun (WGS) entry which is preliminary data.</text>
</comment>
<keyword evidence="3" id="KW-1185">Reference proteome</keyword>
<evidence type="ECO:0000256" key="1">
    <source>
        <dbReference type="SAM" id="MobiDB-lite"/>
    </source>
</evidence>
<accession>A0ABT6S256</accession>
<proteinExistence type="predicted"/>
<gene>
    <name evidence="2" type="ORF">QIS99_31960</name>
</gene>
<evidence type="ECO:0000313" key="3">
    <source>
        <dbReference type="Proteomes" id="UP001224661"/>
    </source>
</evidence>
<feature type="region of interest" description="Disordered" evidence="1">
    <location>
        <begin position="60"/>
        <end position="79"/>
    </location>
</feature>
<reference evidence="2 3" key="1">
    <citation type="submission" date="2023-05" db="EMBL/GenBank/DDBJ databases">
        <title>Draft genome sequence of Streptomyces sp. B-S-A8 isolated from a cave soil in Thailand.</title>
        <authorList>
            <person name="Chamroensaksri N."/>
            <person name="Muangham S."/>
        </authorList>
    </citation>
    <scope>NUCLEOTIDE SEQUENCE [LARGE SCALE GENOMIC DNA]</scope>
    <source>
        <strain evidence="2 3">B-S-A8</strain>
    </source>
</reference>
<protein>
    <recommendedName>
        <fullName evidence="4">Bacterial bifunctional deaminase-reductase C-terminal domain-containing protein</fullName>
    </recommendedName>
</protein>
<organism evidence="2 3">
    <name type="scientific">Streptomyces solicavernae</name>
    <dbReference type="NCBI Taxonomy" id="3043614"/>
    <lineage>
        <taxon>Bacteria</taxon>
        <taxon>Bacillati</taxon>
        <taxon>Actinomycetota</taxon>
        <taxon>Actinomycetes</taxon>
        <taxon>Kitasatosporales</taxon>
        <taxon>Streptomycetaceae</taxon>
        <taxon>Streptomyces</taxon>
    </lineage>
</organism>
<evidence type="ECO:0008006" key="4">
    <source>
        <dbReference type="Google" id="ProtNLM"/>
    </source>
</evidence>
<name>A0ABT6S256_9ACTN</name>
<dbReference type="InterPro" id="IPR024072">
    <property type="entry name" value="DHFR-like_dom_sf"/>
</dbReference>
<dbReference type="Gene3D" id="3.40.430.10">
    <property type="entry name" value="Dihydrofolate Reductase, subunit A"/>
    <property type="match status" value="1"/>
</dbReference>
<sequence length="79" mass="8362">MADRESVSSPSAGPSSASLHVSLVPVLLGRGIPYFADLTDAPHHFADPVVTRGQGTTHLRFRVRREDRQADPPTATGAG</sequence>
<dbReference type="EMBL" id="JASCIR010000079">
    <property type="protein sequence ID" value="MDI3390771.1"/>
    <property type="molecule type" value="Genomic_DNA"/>
</dbReference>
<dbReference type="RefSeq" id="WP_282517258.1">
    <property type="nucleotide sequence ID" value="NZ_JASCIR010000079.1"/>
</dbReference>
<evidence type="ECO:0000313" key="2">
    <source>
        <dbReference type="EMBL" id="MDI3390771.1"/>
    </source>
</evidence>